<dbReference type="PIRSF" id="PIRSF004916">
    <property type="entry name" value="UCP004916"/>
    <property type="match status" value="1"/>
</dbReference>
<dbReference type="InterPro" id="IPR007376">
    <property type="entry name" value="dsDNA_mimic_put"/>
</dbReference>
<dbReference type="Proteomes" id="UP000014012">
    <property type="component" value="Unassembled WGS sequence"/>
</dbReference>
<keyword evidence="3" id="KW-1185">Reference proteome</keyword>
<comment type="function">
    <text evidence="1">May act as a double-stranded DNA (dsDNA) mimic. Probably regulates the activity of a dsDNA-binding protein.</text>
</comment>
<evidence type="ECO:0000313" key="3">
    <source>
        <dbReference type="Proteomes" id="UP000014012"/>
    </source>
</evidence>
<dbReference type="AlphaFoldDB" id="R8AUV6"/>
<dbReference type="Pfam" id="PF04269">
    <property type="entry name" value="DUF440"/>
    <property type="match status" value="1"/>
</dbReference>
<accession>R8AUV6</accession>
<dbReference type="HAMAP" id="MF_00680">
    <property type="entry name" value="UPF0263"/>
    <property type="match status" value="1"/>
</dbReference>
<comment type="caution">
    <text evidence="2">The sequence shown here is derived from an EMBL/GenBank/DDBJ whole genome shotgun (WGS) entry which is preliminary data.</text>
</comment>
<proteinExistence type="inferred from homology"/>
<dbReference type="PATRIC" id="fig|1315976.3.peg.213"/>
<name>R8AUV6_PLESH</name>
<evidence type="ECO:0000256" key="1">
    <source>
        <dbReference type="HAMAP-Rule" id="MF_00680"/>
    </source>
</evidence>
<evidence type="ECO:0000313" key="2">
    <source>
        <dbReference type="EMBL" id="EON90100.1"/>
    </source>
</evidence>
<dbReference type="EMBL" id="AQQO01000021">
    <property type="protein sequence ID" value="EON90100.1"/>
    <property type="molecule type" value="Genomic_DNA"/>
</dbReference>
<comment type="similarity">
    <text evidence="1">Belongs to the putative dsDNA mimic protein family.</text>
</comment>
<dbReference type="Gene3D" id="3.10.450.140">
    <property type="entry name" value="dsDNA mimic, putative"/>
    <property type="match status" value="1"/>
</dbReference>
<reference evidence="2 3" key="1">
    <citation type="journal article" date="2013" name="Genome Announc.">
        <title>Genome Sequence of Plesiomonas shigelloides Strain 302-73 (Serotype O1).</title>
        <authorList>
            <person name="Pique N."/>
            <person name="Aquilini E."/>
            <person name="Alioto T."/>
            <person name="Minana-Galbis D."/>
            <person name="Tomas J.M."/>
        </authorList>
    </citation>
    <scope>NUCLEOTIDE SEQUENCE [LARGE SCALE GENOMIC DNA]</scope>
    <source>
        <strain evidence="2 3">302-73</strain>
    </source>
</reference>
<protein>
    <recommendedName>
        <fullName evidence="1">Putative double-stranded DNA mimic protein PLESHI_01187</fullName>
    </recommendedName>
</protein>
<gene>
    <name evidence="2" type="ORF">PLESHI_01187</name>
</gene>
<dbReference type="InterPro" id="IPR036763">
    <property type="entry name" value="Put_dsDNA_mimic_sf"/>
</dbReference>
<sequence>MSEDVMLNAENDWNDDELIDNAYDIFLELASDNLDPADIILFNLQFEDRGAAELVDVATDWGSEMGIPASNDLYAEVVIGLVNEQDEIDDVFARILLNRSKDMKECHIQWKQ</sequence>
<dbReference type="HOGENOM" id="CLU_143392_0_0_6"/>
<organism evidence="2 3">
    <name type="scientific">Plesiomonas shigelloides 302-73</name>
    <dbReference type="NCBI Taxonomy" id="1315976"/>
    <lineage>
        <taxon>Bacteria</taxon>
        <taxon>Pseudomonadati</taxon>
        <taxon>Pseudomonadota</taxon>
        <taxon>Gammaproteobacteria</taxon>
        <taxon>Enterobacterales</taxon>
        <taxon>Enterobacteriaceae</taxon>
        <taxon>Plesiomonas</taxon>
    </lineage>
</organism>
<dbReference type="NCBIfam" id="NF003469">
    <property type="entry name" value="PRK05094.1"/>
    <property type="match status" value="1"/>
</dbReference>
<dbReference type="SUPFAM" id="SSF102816">
    <property type="entry name" value="Putative dsDNA mimic"/>
    <property type="match status" value="1"/>
</dbReference>